<dbReference type="PANTHER" id="PTHR36203:SF1">
    <property type="entry name" value="ASCORBATE-SPECIFIC PTS SYSTEM EIIA COMPONENT"/>
    <property type="match status" value="1"/>
</dbReference>
<dbReference type="InterPro" id="IPR002178">
    <property type="entry name" value="PTS_EIIA_type-2_dom"/>
</dbReference>
<keyword evidence="3" id="KW-0963">Cytoplasm</keyword>
<dbReference type="Gene3D" id="3.40.930.10">
    <property type="entry name" value="Mannitol-specific EII, Chain A"/>
    <property type="match status" value="1"/>
</dbReference>
<keyword evidence="5" id="KW-0808">Transferase</keyword>
<dbReference type="GO" id="GO:0005737">
    <property type="term" value="C:cytoplasm"/>
    <property type="evidence" value="ECO:0007669"/>
    <property type="project" value="UniProtKB-SubCell"/>
</dbReference>
<keyword evidence="2" id="KW-0813">Transport</keyword>
<dbReference type="PROSITE" id="PS51094">
    <property type="entry name" value="PTS_EIIA_TYPE_2"/>
    <property type="match status" value="1"/>
</dbReference>
<organism evidence="12 13">
    <name type="scientific">Streptococcus ovuberis</name>
    <dbReference type="NCBI Taxonomy" id="1936207"/>
    <lineage>
        <taxon>Bacteria</taxon>
        <taxon>Bacillati</taxon>
        <taxon>Bacillota</taxon>
        <taxon>Bacilli</taxon>
        <taxon>Lactobacillales</taxon>
        <taxon>Streptococcaceae</taxon>
        <taxon>Streptococcus</taxon>
    </lineage>
</organism>
<dbReference type="AlphaFoldDB" id="A0A7X6S1M9"/>
<dbReference type="InterPro" id="IPR016152">
    <property type="entry name" value="PTrfase/Anion_transptr"/>
</dbReference>
<keyword evidence="7" id="KW-0418">Kinase</keyword>
<comment type="subcellular location">
    <subcellularLocation>
        <location evidence="1">Cytoplasm</location>
    </subcellularLocation>
</comment>
<accession>A0A7X6S1M9</accession>
<evidence type="ECO:0000313" key="13">
    <source>
        <dbReference type="Proteomes" id="UP000522720"/>
    </source>
</evidence>
<dbReference type="PANTHER" id="PTHR36203">
    <property type="entry name" value="ASCORBATE-SPECIFIC PTS SYSTEM EIIA COMPONENT"/>
    <property type="match status" value="1"/>
</dbReference>
<proteinExistence type="predicted"/>
<evidence type="ECO:0000256" key="1">
    <source>
        <dbReference type="ARBA" id="ARBA00004496"/>
    </source>
</evidence>
<evidence type="ECO:0000259" key="11">
    <source>
        <dbReference type="PROSITE" id="PS51094"/>
    </source>
</evidence>
<dbReference type="InterPro" id="IPR051351">
    <property type="entry name" value="Ascorbate-PTS_EIIA_comp"/>
</dbReference>
<keyword evidence="13" id="KW-1185">Reference proteome</keyword>
<evidence type="ECO:0000256" key="9">
    <source>
        <dbReference type="ARBA" id="ARBA00041175"/>
    </source>
</evidence>
<evidence type="ECO:0000256" key="7">
    <source>
        <dbReference type="ARBA" id="ARBA00022777"/>
    </source>
</evidence>
<evidence type="ECO:0000256" key="6">
    <source>
        <dbReference type="ARBA" id="ARBA00022683"/>
    </source>
</evidence>
<evidence type="ECO:0000256" key="2">
    <source>
        <dbReference type="ARBA" id="ARBA00022448"/>
    </source>
</evidence>
<evidence type="ECO:0000256" key="8">
    <source>
        <dbReference type="ARBA" id="ARBA00037387"/>
    </source>
</evidence>
<reference evidence="12 13" key="1">
    <citation type="submission" date="2020-04" db="EMBL/GenBank/DDBJ databases">
        <title>MicrobeNet Type strains.</title>
        <authorList>
            <person name="Nicholson A.C."/>
        </authorList>
    </citation>
    <scope>NUCLEOTIDE SEQUENCE [LARGE SCALE GENOMIC DNA]</scope>
    <source>
        <strain evidence="12 13">CCUG 69612</strain>
    </source>
</reference>
<dbReference type="CDD" id="cd00211">
    <property type="entry name" value="PTS_IIA_fru"/>
    <property type="match status" value="1"/>
</dbReference>
<evidence type="ECO:0000256" key="5">
    <source>
        <dbReference type="ARBA" id="ARBA00022679"/>
    </source>
</evidence>
<dbReference type="RefSeq" id="WP_168549712.1">
    <property type="nucleotide sequence ID" value="NZ_JAAXPR010000018.1"/>
</dbReference>
<dbReference type="SUPFAM" id="SSF55804">
    <property type="entry name" value="Phoshotransferase/anion transport protein"/>
    <property type="match status" value="1"/>
</dbReference>
<keyword evidence="6" id="KW-0598">Phosphotransferase system</keyword>
<comment type="caution">
    <text evidence="12">The sequence shown here is derived from an EMBL/GenBank/DDBJ whole genome shotgun (WGS) entry which is preliminary data.</text>
</comment>
<name>A0A7X6S1M9_9STRE</name>
<evidence type="ECO:0000256" key="3">
    <source>
        <dbReference type="ARBA" id="ARBA00022490"/>
    </source>
</evidence>
<evidence type="ECO:0000256" key="10">
    <source>
        <dbReference type="ARBA" id="ARBA00042072"/>
    </source>
</evidence>
<sequence>MNLKKAFVENNSIRLGLTASSWQEAVELAVQPLIESGAVTGEYYDAIIASTEEYGPYYVLMPGMAMPHAQAGAGVYRDSFSLITLTEPVTFSDGKEVSVLLTLAATTPAIHTSVAIPQIIALFELDRAIERLVACQSPEEVLAMVEESKSSPYLEGFDLDD</sequence>
<keyword evidence="4" id="KW-0597">Phosphoprotein</keyword>
<protein>
    <recommendedName>
        <fullName evidence="9">Ascorbate-specific PTS system EIIA component</fullName>
    </recommendedName>
    <alternativeName>
        <fullName evidence="10">Ascorbate-specific phosphotransferase enzyme IIA component</fullName>
    </alternativeName>
</protein>
<dbReference type="EMBL" id="JAAXPR010000018">
    <property type="protein sequence ID" value="NKZ20972.1"/>
    <property type="molecule type" value="Genomic_DNA"/>
</dbReference>
<evidence type="ECO:0000313" key="12">
    <source>
        <dbReference type="EMBL" id="NKZ20972.1"/>
    </source>
</evidence>
<dbReference type="GO" id="GO:0009401">
    <property type="term" value="P:phosphoenolpyruvate-dependent sugar phosphotransferase system"/>
    <property type="evidence" value="ECO:0007669"/>
    <property type="project" value="UniProtKB-KW"/>
</dbReference>
<gene>
    <name evidence="12" type="ORF">HF992_09050</name>
</gene>
<comment type="function">
    <text evidence="8">The phosphoenolpyruvate-dependent sugar phosphotransferase system (sugar PTS), a major carbohydrate active transport system, catalyzes the phosphorylation of incoming sugar substrates concomitantly with their translocation across the cell membrane. The enzyme II UlaABC PTS system is involved in ascorbate transport.</text>
</comment>
<feature type="domain" description="PTS EIIA type-2" evidence="11">
    <location>
        <begin position="6"/>
        <end position="148"/>
    </location>
</feature>
<dbReference type="Proteomes" id="UP000522720">
    <property type="component" value="Unassembled WGS sequence"/>
</dbReference>
<dbReference type="Pfam" id="PF00359">
    <property type="entry name" value="PTS_EIIA_2"/>
    <property type="match status" value="1"/>
</dbReference>
<dbReference type="GO" id="GO:0016301">
    <property type="term" value="F:kinase activity"/>
    <property type="evidence" value="ECO:0007669"/>
    <property type="project" value="UniProtKB-KW"/>
</dbReference>
<evidence type="ECO:0000256" key="4">
    <source>
        <dbReference type="ARBA" id="ARBA00022553"/>
    </source>
</evidence>